<feature type="region of interest" description="Disordered" evidence="1">
    <location>
        <begin position="1"/>
        <end position="46"/>
    </location>
</feature>
<proteinExistence type="predicted"/>
<dbReference type="EMBL" id="OMOD01000006">
    <property type="protein sequence ID" value="SPF32106.1"/>
    <property type="molecule type" value="Genomic_DNA"/>
</dbReference>
<gene>
    <name evidence="2" type="ORF">SBA1_1030040</name>
</gene>
<dbReference type="AlphaFoldDB" id="A0A2U3JXE7"/>
<evidence type="ECO:0000313" key="3">
    <source>
        <dbReference type="Proteomes" id="UP000238701"/>
    </source>
</evidence>
<evidence type="ECO:0000313" key="2">
    <source>
        <dbReference type="EMBL" id="SPF32106.1"/>
    </source>
</evidence>
<dbReference type="Proteomes" id="UP000238701">
    <property type="component" value="Unassembled WGS sequence"/>
</dbReference>
<name>A0A2U3JXE7_9BACT</name>
<accession>A0A2U3JXE7</accession>
<feature type="region of interest" description="Disordered" evidence="1">
    <location>
        <begin position="111"/>
        <end position="141"/>
    </location>
</feature>
<protein>
    <submittedName>
        <fullName evidence="2">Uncharacterized protein</fullName>
    </submittedName>
</protein>
<feature type="compositionally biased region" description="Low complexity" evidence="1">
    <location>
        <begin position="7"/>
        <end position="23"/>
    </location>
</feature>
<sequence>MPTVAEGRSTSSRSCGSVSTAGSAGDLPSWRNGSRPMRSAAVAETSGPSLTANLQVAVVHVSGSSKGIATNADVCFAGMAGIRNKGRSLGSANGPQSLSVGRASIAQAQTTLKRKVQRGSSRHSVTPAKKTTGRARQSSNENLCFRREPVFPSNEPVVDLASEKLVSCSNAEHFRTGSLSARLSLGPHAERTEKNGGSLSSLRTEDSCLAGISSAERRDHLQIGG</sequence>
<feature type="compositionally biased region" description="Basic residues" evidence="1">
    <location>
        <begin position="112"/>
        <end position="121"/>
    </location>
</feature>
<reference evidence="3" key="1">
    <citation type="submission" date="2018-02" db="EMBL/GenBank/DDBJ databases">
        <authorList>
            <person name="Hausmann B."/>
        </authorList>
    </citation>
    <scope>NUCLEOTIDE SEQUENCE [LARGE SCALE GENOMIC DNA]</scope>
    <source>
        <strain evidence="3">Peat soil MAG SbA1</strain>
    </source>
</reference>
<organism evidence="2 3">
    <name type="scientific">Candidatus Sulfotelmatobacter kueseliae</name>
    <dbReference type="NCBI Taxonomy" id="2042962"/>
    <lineage>
        <taxon>Bacteria</taxon>
        <taxon>Pseudomonadati</taxon>
        <taxon>Acidobacteriota</taxon>
        <taxon>Terriglobia</taxon>
        <taxon>Terriglobales</taxon>
        <taxon>Candidatus Korobacteraceae</taxon>
        <taxon>Candidatus Sulfotelmatobacter</taxon>
    </lineage>
</organism>
<evidence type="ECO:0000256" key="1">
    <source>
        <dbReference type="SAM" id="MobiDB-lite"/>
    </source>
</evidence>